<dbReference type="PANTHER" id="PTHR32243:SF18">
    <property type="entry name" value="INNER MEMBRANE ABC TRANSPORTER PERMEASE PROTEIN YCJP"/>
    <property type="match status" value="1"/>
</dbReference>
<sequence>MRWRSVALAGRHLALIVLLGAMLLPVVVMIGTSLKSFDEVFAWPPDLFPVRPQWQNYANVWSGDYRFAGAFRNSVVIAVSTSLLAVGLGAPAAYGASRFRFRWKDAFLFGVLATQMISPVVFVVPLYRAMRAYHLLNTLTAVIVASAAFAMPMVIWLMHGYFRTIPRELEEAAMVDGCSRFSAMARVILPLAAPGLAAAGIYAFILGWDQLLFPLTFLTKGELRPIPLALYDFSGYNIVFWHEMMAASTIAVVPAALAFGAVQRYLVGGLTAGAVKT</sequence>
<dbReference type="SUPFAM" id="SSF161098">
    <property type="entry name" value="MetI-like"/>
    <property type="match status" value="1"/>
</dbReference>
<feature type="transmembrane region" description="Helical" evidence="7">
    <location>
        <begin position="238"/>
        <end position="262"/>
    </location>
</feature>
<accession>A0A0K2SL57</accession>
<feature type="domain" description="ABC transmembrane type-1" evidence="8">
    <location>
        <begin position="71"/>
        <end position="263"/>
    </location>
</feature>
<dbReference type="GO" id="GO:0005886">
    <property type="term" value="C:plasma membrane"/>
    <property type="evidence" value="ECO:0007669"/>
    <property type="project" value="UniProtKB-SubCell"/>
</dbReference>
<evidence type="ECO:0000313" key="10">
    <source>
        <dbReference type="Proteomes" id="UP000065807"/>
    </source>
</evidence>
<dbReference type="STRING" id="1555112.LIP_1994"/>
<name>A0A0K2SL57_LIMPI</name>
<dbReference type="GO" id="GO:0055085">
    <property type="term" value="P:transmembrane transport"/>
    <property type="evidence" value="ECO:0007669"/>
    <property type="project" value="InterPro"/>
</dbReference>
<evidence type="ECO:0000313" key="9">
    <source>
        <dbReference type="EMBL" id="BAS27835.1"/>
    </source>
</evidence>
<dbReference type="AlphaFoldDB" id="A0A0K2SL57"/>
<dbReference type="Gene3D" id="1.10.3720.10">
    <property type="entry name" value="MetI-like"/>
    <property type="match status" value="1"/>
</dbReference>
<dbReference type="Pfam" id="PF00528">
    <property type="entry name" value="BPD_transp_1"/>
    <property type="match status" value="1"/>
</dbReference>
<feature type="transmembrane region" description="Helical" evidence="7">
    <location>
        <begin position="183"/>
        <end position="205"/>
    </location>
</feature>
<dbReference type="InterPro" id="IPR050901">
    <property type="entry name" value="BP-dep_ABC_trans_perm"/>
</dbReference>
<evidence type="ECO:0000256" key="3">
    <source>
        <dbReference type="ARBA" id="ARBA00022475"/>
    </source>
</evidence>
<dbReference type="PROSITE" id="PS50928">
    <property type="entry name" value="ABC_TM1"/>
    <property type="match status" value="1"/>
</dbReference>
<evidence type="ECO:0000256" key="2">
    <source>
        <dbReference type="ARBA" id="ARBA00022448"/>
    </source>
</evidence>
<evidence type="ECO:0000256" key="5">
    <source>
        <dbReference type="ARBA" id="ARBA00022989"/>
    </source>
</evidence>
<gene>
    <name evidence="9" type="ORF">LIP_1994</name>
</gene>
<feature type="transmembrane region" description="Helical" evidence="7">
    <location>
        <begin position="139"/>
        <end position="162"/>
    </location>
</feature>
<reference evidence="10" key="2">
    <citation type="journal article" date="2016" name="Int. J. Syst. Evol. Microbiol.">
        <title>Complete genome sequence and cell structure of Limnochorda pilosa, a Gram-negative spore-former within the phylum Firmicutes.</title>
        <authorList>
            <person name="Watanabe M."/>
            <person name="Kojima H."/>
            <person name="Fukui M."/>
        </authorList>
    </citation>
    <scope>NUCLEOTIDE SEQUENCE [LARGE SCALE GENOMIC DNA]</scope>
    <source>
        <strain evidence="10">HC45</strain>
    </source>
</reference>
<dbReference type="CDD" id="cd06261">
    <property type="entry name" value="TM_PBP2"/>
    <property type="match status" value="1"/>
</dbReference>
<keyword evidence="4 7" id="KW-0812">Transmembrane</keyword>
<dbReference type="EMBL" id="AP014924">
    <property type="protein sequence ID" value="BAS27835.1"/>
    <property type="molecule type" value="Genomic_DNA"/>
</dbReference>
<dbReference type="OrthoDB" id="9810086at2"/>
<dbReference type="InterPro" id="IPR000515">
    <property type="entry name" value="MetI-like"/>
</dbReference>
<dbReference type="PANTHER" id="PTHR32243">
    <property type="entry name" value="MALTOSE TRANSPORT SYSTEM PERMEASE-RELATED"/>
    <property type="match status" value="1"/>
</dbReference>
<keyword evidence="5 7" id="KW-1133">Transmembrane helix</keyword>
<feature type="transmembrane region" description="Helical" evidence="7">
    <location>
        <begin position="106"/>
        <end position="127"/>
    </location>
</feature>
<protein>
    <submittedName>
        <fullName evidence="9">ABC transporter permease</fullName>
    </submittedName>
</protein>
<reference evidence="10" key="1">
    <citation type="submission" date="2015-07" db="EMBL/GenBank/DDBJ databases">
        <title>Complete genome sequence and phylogenetic analysis of Limnochorda pilosa.</title>
        <authorList>
            <person name="Watanabe M."/>
            <person name="Kojima H."/>
            <person name="Fukui M."/>
        </authorList>
    </citation>
    <scope>NUCLEOTIDE SEQUENCE [LARGE SCALE GENOMIC DNA]</scope>
    <source>
        <strain evidence="10">HC45</strain>
    </source>
</reference>
<evidence type="ECO:0000259" key="8">
    <source>
        <dbReference type="PROSITE" id="PS50928"/>
    </source>
</evidence>
<dbReference type="RefSeq" id="WP_068137252.1">
    <property type="nucleotide sequence ID" value="NZ_AP014924.1"/>
</dbReference>
<evidence type="ECO:0000256" key="4">
    <source>
        <dbReference type="ARBA" id="ARBA00022692"/>
    </source>
</evidence>
<evidence type="ECO:0000256" key="1">
    <source>
        <dbReference type="ARBA" id="ARBA00004651"/>
    </source>
</evidence>
<feature type="transmembrane region" description="Helical" evidence="7">
    <location>
        <begin position="12"/>
        <end position="34"/>
    </location>
</feature>
<keyword evidence="6 7" id="KW-0472">Membrane</keyword>
<dbReference type="KEGG" id="lpil:LIP_1994"/>
<comment type="subcellular location">
    <subcellularLocation>
        <location evidence="1 7">Cell membrane</location>
        <topology evidence="1 7">Multi-pass membrane protein</topology>
    </subcellularLocation>
</comment>
<evidence type="ECO:0000256" key="6">
    <source>
        <dbReference type="ARBA" id="ARBA00023136"/>
    </source>
</evidence>
<keyword evidence="3" id="KW-1003">Cell membrane</keyword>
<evidence type="ECO:0000256" key="7">
    <source>
        <dbReference type="RuleBase" id="RU363032"/>
    </source>
</evidence>
<dbReference type="InterPro" id="IPR035906">
    <property type="entry name" value="MetI-like_sf"/>
</dbReference>
<keyword evidence="2 7" id="KW-0813">Transport</keyword>
<keyword evidence="10" id="KW-1185">Reference proteome</keyword>
<comment type="similarity">
    <text evidence="7">Belongs to the binding-protein-dependent transport system permease family.</text>
</comment>
<dbReference type="Proteomes" id="UP000065807">
    <property type="component" value="Chromosome"/>
</dbReference>
<feature type="transmembrane region" description="Helical" evidence="7">
    <location>
        <begin position="75"/>
        <end position="94"/>
    </location>
</feature>
<organism evidence="9 10">
    <name type="scientific">Limnochorda pilosa</name>
    <dbReference type="NCBI Taxonomy" id="1555112"/>
    <lineage>
        <taxon>Bacteria</taxon>
        <taxon>Bacillati</taxon>
        <taxon>Bacillota</taxon>
        <taxon>Limnochordia</taxon>
        <taxon>Limnochordales</taxon>
        <taxon>Limnochordaceae</taxon>
        <taxon>Limnochorda</taxon>
    </lineage>
</organism>
<proteinExistence type="inferred from homology"/>